<gene>
    <name evidence="2" type="ORF">TBC1_111541</name>
</gene>
<dbReference type="InterPro" id="IPR003325">
    <property type="entry name" value="TerD"/>
</dbReference>
<protein>
    <recommendedName>
        <fullName evidence="1">TerD domain-containing protein</fullName>
    </recommendedName>
</protein>
<proteinExistence type="predicted"/>
<evidence type="ECO:0000313" key="3">
    <source>
        <dbReference type="Proteomes" id="UP000053091"/>
    </source>
</evidence>
<evidence type="ECO:0000259" key="1">
    <source>
        <dbReference type="Pfam" id="PF02342"/>
    </source>
</evidence>
<name>A0A0S7BRZ5_9BACT</name>
<sequence length="219" mass="24199">MAINLNKVTLEKQGDSHKIDLSKGNKSNKEIIINLNWTQETQKKGFLSGLFGGSQGIDLDLGCFYLLNDGQKSVIDGIQFAHGQGGPKDRLTKQGKYTGIPWVWHTGDDRSGAGSGENILVNPQGLSELKRIVVYCFIYEGVAKWTETNAVVTIKVPENPEIVVEMGKQYSSQKFCAIAEILFDQNDSITVKKLVTFHNGHGDCDKAYNWGMKWTAGSK</sequence>
<dbReference type="AlphaFoldDB" id="A0A0S7BRZ5"/>
<organism evidence="2">
    <name type="scientific">Lentimicrobium saccharophilum</name>
    <dbReference type="NCBI Taxonomy" id="1678841"/>
    <lineage>
        <taxon>Bacteria</taxon>
        <taxon>Pseudomonadati</taxon>
        <taxon>Bacteroidota</taxon>
        <taxon>Bacteroidia</taxon>
        <taxon>Bacteroidales</taxon>
        <taxon>Lentimicrobiaceae</taxon>
        <taxon>Lentimicrobium</taxon>
    </lineage>
</organism>
<reference evidence="2" key="1">
    <citation type="journal article" date="2015" name="Genome Announc.">
        <title>Draft Genome Sequence of Bacteroidales Strain TBC1, a Novel Isolate from a Methanogenic Wastewater Treatment System.</title>
        <authorList>
            <person name="Tourlousse D.M."/>
            <person name="Matsuura N."/>
            <person name="Sun L."/>
            <person name="Toyonaga M."/>
            <person name="Kuroda K."/>
            <person name="Ohashi A."/>
            <person name="Cruz R."/>
            <person name="Yamaguchi T."/>
            <person name="Sekiguchi Y."/>
        </authorList>
    </citation>
    <scope>NUCLEOTIDE SEQUENCE [LARGE SCALE GENOMIC DNA]</scope>
    <source>
        <strain evidence="2">TBC1</strain>
    </source>
</reference>
<dbReference type="CDD" id="cd06974">
    <property type="entry name" value="TerD_like"/>
    <property type="match status" value="1"/>
</dbReference>
<keyword evidence="3" id="KW-1185">Reference proteome</keyword>
<accession>A0A0S7BRZ5</accession>
<dbReference type="Pfam" id="PF02342">
    <property type="entry name" value="TerD"/>
    <property type="match status" value="1"/>
</dbReference>
<dbReference type="OrthoDB" id="4123258at2"/>
<dbReference type="EMBL" id="DF968182">
    <property type="protein sequence ID" value="GAP43388.1"/>
    <property type="molecule type" value="Genomic_DNA"/>
</dbReference>
<dbReference type="Gene3D" id="2.60.60.30">
    <property type="entry name" value="sav2460 like domains"/>
    <property type="match status" value="1"/>
</dbReference>
<dbReference type="Proteomes" id="UP000053091">
    <property type="component" value="Unassembled WGS sequence"/>
</dbReference>
<dbReference type="PATRIC" id="fig|1678841.3.peg.1721"/>
<feature type="domain" description="TerD" evidence="1">
    <location>
        <begin position="17"/>
        <end position="151"/>
    </location>
</feature>
<dbReference type="RefSeq" id="WP_062040386.1">
    <property type="nucleotide sequence ID" value="NZ_DF968182.1"/>
</dbReference>
<evidence type="ECO:0000313" key="2">
    <source>
        <dbReference type="EMBL" id="GAP43388.1"/>
    </source>
</evidence>
<dbReference type="STRING" id="1678841.TBC1_111541"/>